<accession>A0ABN8LW18</accession>
<keyword evidence="3" id="KW-1015">Disulfide bond</keyword>
<dbReference type="InterPro" id="IPR000884">
    <property type="entry name" value="TSP1_rpt"/>
</dbReference>
<feature type="domain" description="Spondin-like TSP1" evidence="5">
    <location>
        <begin position="67"/>
        <end position="120"/>
    </location>
</feature>
<dbReference type="PRINTS" id="PR01705">
    <property type="entry name" value="TSP1REPEAT"/>
</dbReference>
<comment type="caution">
    <text evidence="6">The sequence shown here is derived from an EMBL/GenBank/DDBJ whole genome shotgun (WGS) entry which is preliminary data.</text>
</comment>
<dbReference type="SUPFAM" id="SSF82895">
    <property type="entry name" value="TSP-1 type 1 repeat"/>
    <property type="match status" value="2"/>
</dbReference>
<keyword evidence="7" id="KW-1185">Reference proteome</keyword>
<reference evidence="6 7" key="1">
    <citation type="submission" date="2022-05" db="EMBL/GenBank/DDBJ databases">
        <authorList>
            <consortium name="Genoscope - CEA"/>
            <person name="William W."/>
        </authorList>
    </citation>
    <scope>NUCLEOTIDE SEQUENCE [LARGE SCALE GENOMIC DNA]</scope>
</reference>
<keyword evidence="2" id="KW-0677">Repeat</keyword>
<proteinExistence type="predicted"/>
<dbReference type="SMART" id="SM00209">
    <property type="entry name" value="TSP1"/>
    <property type="match status" value="2"/>
</dbReference>
<evidence type="ECO:0000256" key="3">
    <source>
        <dbReference type="ARBA" id="ARBA00023157"/>
    </source>
</evidence>
<dbReference type="EMBL" id="CALNXI010000087">
    <property type="protein sequence ID" value="CAH3018448.1"/>
    <property type="molecule type" value="Genomic_DNA"/>
</dbReference>
<dbReference type="PROSITE" id="PS50092">
    <property type="entry name" value="TSP1"/>
    <property type="match status" value="2"/>
</dbReference>
<sequence>MRINGGFSQWSHWSPCSQSCGRGFRRRFRECNNPRPVNGGKYCRGNRQEVKTCKRRRCVGIVVNGGYSNWGHWSACSRTCAGGLQNRSRSCTNPKPANGGMDCTRLGPASEERRCNRQRCPG</sequence>
<evidence type="ECO:0000256" key="2">
    <source>
        <dbReference type="ARBA" id="ARBA00022737"/>
    </source>
</evidence>
<dbReference type="Gene3D" id="2.20.100.10">
    <property type="entry name" value="Thrombospondin type-1 (TSP1) repeat"/>
    <property type="match status" value="2"/>
</dbReference>
<dbReference type="Pfam" id="PF00090">
    <property type="entry name" value="TSP_1"/>
    <property type="match status" value="1"/>
</dbReference>
<dbReference type="InterPro" id="IPR044004">
    <property type="entry name" value="TSP1_spondin_dom"/>
</dbReference>
<evidence type="ECO:0000256" key="1">
    <source>
        <dbReference type="ARBA" id="ARBA00022729"/>
    </source>
</evidence>
<dbReference type="PANTHER" id="PTHR22906:SF21">
    <property type="entry name" value="SEMA DOMAIN-CONTAINING PROTEIN"/>
    <property type="match status" value="1"/>
</dbReference>
<evidence type="ECO:0000313" key="7">
    <source>
        <dbReference type="Proteomes" id="UP001159427"/>
    </source>
</evidence>
<dbReference type="InterPro" id="IPR052065">
    <property type="entry name" value="Compl_asym_regulator"/>
</dbReference>
<keyword evidence="4" id="KW-0325">Glycoprotein</keyword>
<protein>
    <recommendedName>
        <fullName evidence="5">Spondin-like TSP1 domain-containing protein</fullName>
    </recommendedName>
</protein>
<evidence type="ECO:0000256" key="4">
    <source>
        <dbReference type="ARBA" id="ARBA00023180"/>
    </source>
</evidence>
<dbReference type="PANTHER" id="PTHR22906">
    <property type="entry name" value="PROPERDIN"/>
    <property type="match status" value="1"/>
</dbReference>
<name>A0ABN8LW18_9CNID</name>
<gene>
    <name evidence="6" type="ORF">PEVE_00043141</name>
</gene>
<evidence type="ECO:0000313" key="6">
    <source>
        <dbReference type="EMBL" id="CAH3018448.1"/>
    </source>
</evidence>
<dbReference type="InterPro" id="IPR036383">
    <property type="entry name" value="TSP1_rpt_sf"/>
</dbReference>
<evidence type="ECO:0000259" key="5">
    <source>
        <dbReference type="Pfam" id="PF19028"/>
    </source>
</evidence>
<feature type="non-terminal residue" evidence="6">
    <location>
        <position position="122"/>
    </location>
</feature>
<dbReference type="Pfam" id="PF19028">
    <property type="entry name" value="TSP1_spondin"/>
    <property type="match status" value="1"/>
</dbReference>
<organism evidence="6 7">
    <name type="scientific">Porites evermanni</name>
    <dbReference type="NCBI Taxonomy" id="104178"/>
    <lineage>
        <taxon>Eukaryota</taxon>
        <taxon>Metazoa</taxon>
        <taxon>Cnidaria</taxon>
        <taxon>Anthozoa</taxon>
        <taxon>Hexacorallia</taxon>
        <taxon>Scleractinia</taxon>
        <taxon>Fungiina</taxon>
        <taxon>Poritidae</taxon>
        <taxon>Porites</taxon>
    </lineage>
</organism>
<keyword evidence="1" id="KW-0732">Signal</keyword>
<dbReference type="Proteomes" id="UP001159427">
    <property type="component" value="Unassembled WGS sequence"/>
</dbReference>